<evidence type="ECO:0000313" key="1">
    <source>
        <dbReference type="EMBL" id="CAL10024.1"/>
    </source>
</evidence>
<comment type="miscellaneous">
    <text evidence="1">The sequence shown here is derived from an EMBL/GenBank/DDBJ third party annotation (TPA) entry.</text>
</comment>
<organism evidence="1">
    <name type="scientific">Cryptococcus neoformans</name>
    <name type="common">Filobasidiella neoformans</name>
    <dbReference type="NCBI Taxonomy" id="5207"/>
    <lineage>
        <taxon>Eukaryota</taxon>
        <taxon>Fungi</taxon>
        <taxon>Dikarya</taxon>
        <taxon>Basidiomycota</taxon>
        <taxon>Agaricomycotina</taxon>
        <taxon>Tremellomycetes</taxon>
        <taxon>Tremellales</taxon>
        <taxon>Cryptococcaceae</taxon>
        <taxon>Cryptococcus</taxon>
        <taxon>Cryptococcus neoformans species complex</taxon>
    </lineage>
</organism>
<dbReference type="InterPro" id="IPR004242">
    <property type="entry name" value="Transposase_21"/>
</dbReference>
<dbReference type="PANTHER" id="PTHR34755:SF4">
    <property type="entry name" value="F-BOX DOMAIN-CONTAINING PROTEIN"/>
    <property type="match status" value="1"/>
</dbReference>
<sequence>MSEEDIDKIGLYSWKVDHNISRAAYNSLPDHANNIPFISLKEAQSLIDNYSDTLCDYYDMCKHSCLCFAGPYAKDQKCSKCGADRFDRNGKPFQRFLYIKIIPRLQKMYNHPSTKERLMYRDKSTREYDNSNIQDIFDGSMYRILLEKEIEVDGRKLGTKYFADDRDIALSFSSDGFCPFDNGSGTCWPLVLFNLNLPPEERVHTREILSVGLIPGPKKPEDFDSFIYPLVEELLQLTVGVHTWDADLGSFFTLRAHLLYVSGDTPAVSMIMHMKGTGSFHPCRMCNATSV</sequence>
<accession>A0JPR7</accession>
<dbReference type="InterPro" id="IPR052109">
    <property type="entry name" value="SRRM_Domain-Containing"/>
</dbReference>
<proteinExistence type="predicted"/>
<reference evidence="1" key="1">
    <citation type="journal article" date="2006" name="BMC Evol. Biol.">
        <title>SmTRC1, a novel Schistosoma mansoni DNA transposon, discloses new families of animal and fungi transposons belonging to the CACTA superfamily.</title>
        <authorList>
            <person name="DeMarco R."/>
            <person name="Venancio T.M."/>
            <person name="Verjovski-Almeida S."/>
        </authorList>
    </citation>
    <scope>NUCLEOTIDE SEQUENCE</scope>
</reference>
<dbReference type="EMBL" id="BN000949">
    <property type="protein sequence ID" value="CAL10024.1"/>
    <property type="molecule type" value="Genomic_DNA"/>
</dbReference>
<protein>
    <submittedName>
        <fullName evidence="1">Transposase domain-containing protein</fullName>
    </submittedName>
</protein>
<dbReference type="AlphaFoldDB" id="A0JPR7"/>
<dbReference type="VEuPathDB" id="FungiDB:CNL04210"/>
<dbReference type="VEuPathDB" id="FungiDB:CNBI2620"/>
<name>A0JPR7_CRYNE</name>
<dbReference type="Pfam" id="PF02992">
    <property type="entry name" value="Transposase_21"/>
    <property type="match status" value="1"/>
</dbReference>
<dbReference type="PANTHER" id="PTHR34755">
    <property type="entry name" value="SERINE/ARGININE REPETITIVE MATRIX PROTEIN 3-RELATED"/>
    <property type="match status" value="1"/>
</dbReference>